<dbReference type="Gene3D" id="2.60.120.10">
    <property type="entry name" value="Jelly Rolls"/>
    <property type="match status" value="1"/>
</dbReference>
<gene>
    <name evidence="2" type="ORF">TWF696_007299</name>
</gene>
<evidence type="ECO:0000313" key="3">
    <source>
        <dbReference type="Proteomes" id="UP001375240"/>
    </source>
</evidence>
<dbReference type="InterPro" id="IPR011051">
    <property type="entry name" value="RmlC_Cupin_sf"/>
</dbReference>
<dbReference type="Pfam" id="PF07883">
    <property type="entry name" value="Cupin_2"/>
    <property type="match status" value="1"/>
</dbReference>
<organism evidence="2 3">
    <name type="scientific">Orbilia brochopaga</name>
    <dbReference type="NCBI Taxonomy" id="3140254"/>
    <lineage>
        <taxon>Eukaryota</taxon>
        <taxon>Fungi</taxon>
        <taxon>Dikarya</taxon>
        <taxon>Ascomycota</taxon>
        <taxon>Pezizomycotina</taxon>
        <taxon>Orbiliomycetes</taxon>
        <taxon>Orbiliales</taxon>
        <taxon>Orbiliaceae</taxon>
        <taxon>Orbilia</taxon>
    </lineage>
</organism>
<comment type="caution">
    <text evidence="2">The sequence shown here is derived from an EMBL/GenBank/DDBJ whole genome shotgun (WGS) entry which is preliminary data.</text>
</comment>
<evidence type="ECO:0000313" key="2">
    <source>
        <dbReference type="EMBL" id="KAK6347226.1"/>
    </source>
</evidence>
<reference evidence="2 3" key="1">
    <citation type="submission" date="2019-10" db="EMBL/GenBank/DDBJ databases">
        <authorList>
            <person name="Palmer J.M."/>
        </authorList>
    </citation>
    <scope>NUCLEOTIDE SEQUENCE [LARGE SCALE GENOMIC DNA]</scope>
    <source>
        <strain evidence="2 3">TWF696</strain>
    </source>
</reference>
<dbReference type="EMBL" id="JAVHNQ010000005">
    <property type="protein sequence ID" value="KAK6347226.1"/>
    <property type="molecule type" value="Genomic_DNA"/>
</dbReference>
<dbReference type="PANTHER" id="PTHR36156:SF2">
    <property type="entry name" value="CUPIN TYPE-2 DOMAIN-CONTAINING PROTEIN"/>
    <property type="match status" value="1"/>
</dbReference>
<dbReference type="AlphaFoldDB" id="A0AAV9UY84"/>
<dbReference type="PANTHER" id="PTHR36156">
    <property type="entry name" value="SLR2101 PROTEIN"/>
    <property type="match status" value="1"/>
</dbReference>
<proteinExistence type="predicted"/>
<feature type="domain" description="Cupin type-2" evidence="1">
    <location>
        <begin position="107"/>
        <end position="171"/>
    </location>
</feature>
<dbReference type="Proteomes" id="UP001375240">
    <property type="component" value="Unassembled WGS sequence"/>
</dbReference>
<dbReference type="CDD" id="cd02231">
    <property type="entry name" value="cupin_BLL6423-like"/>
    <property type="match status" value="1"/>
</dbReference>
<dbReference type="SUPFAM" id="SSF51182">
    <property type="entry name" value="RmlC-like cupins"/>
    <property type="match status" value="1"/>
</dbReference>
<protein>
    <recommendedName>
        <fullName evidence="1">Cupin type-2 domain-containing protein</fullName>
    </recommendedName>
</protein>
<name>A0AAV9UY84_9PEZI</name>
<keyword evidence="3" id="KW-1185">Reference proteome</keyword>
<sequence>MQLKFSSFVYVLERFATSMMSTPLTPNQTITKYDTNGTVATPSSSPIVFSPLNTNSTTPSSEAALIYSTHTFPVNLDGEDDIRRHEEWVAAPDGFTAKNGTIAMMNRFPPGAEVPIHRTGTIDFGVVVEGEMELLLENGTTQLFRRGDVIVQRETAHGWRNPSQEHEALAFFVAVAAKPVLVGDQIFGENLTSLGM</sequence>
<accession>A0AAV9UY84</accession>
<evidence type="ECO:0000259" key="1">
    <source>
        <dbReference type="Pfam" id="PF07883"/>
    </source>
</evidence>
<dbReference type="InterPro" id="IPR014710">
    <property type="entry name" value="RmlC-like_jellyroll"/>
</dbReference>
<dbReference type="InterPro" id="IPR047142">
    <property type="entry name" value="OryJ/VirC-like"/>
</dbReference>
<dbReference type="InterPro" id="IPR013096">
    <property type="entry name" value="Cupin_2"/>
</dbReference>